<evidence type="ECO:0000259" key="13">
    <source>
        <dbReference type="PROSITE" id="PS51072"/>
    </source>
</evidence>
<evidence type="ECO:0000313" key="15">
    <source>
        <dbReference type="Proteomes" id="UP000001640"/>
    </source>
</evidence>
<evidence type="ECO:0000256" key="2">
    <source>
        <dbReference type="ARBA" id="ARBA00022448"/>
    </source>
</evidence>
<dbReference type="STRING" id="1064592.G0VHB2"/>
<evidence type="ECO:0000256" key="7">
    <source>
        <dbReference type="ARBA" id="ARBA00023136"/>
    </source>
</evidence>
<dbReference type="Proteomes" id="UP000001640">
    <property type="component" value="Chromosome 6"/>
</dbReference>
<dbReference type="GO" id="GO:0015031">
    <property type="term" value="P:protein transport"/>
    <property type="evidence" value="ECO:0007669"/>
    <property type="project" value="UniProtKB-KW"/>
</dbReference>
<dbReference type="PANTHER" id="PTHR10121">
    <property type="entry name" value="COATOMER SUBUNIT DELTA"/>
    <property type="match status" value="1"/>
</dbReference>
<organism evidence="14 15">
    <name type="scientific">Naumovozyma castellii</name>
    <name type="common">Yeast</name>
    <name type="synonym">Saccharomyces castellii</name>
    <dbReference type="NCBI Taxonomy" id="27288"/>
    <lineage>
        <taxon>Eukaryota</taxon>
        <taxon>Fungi</taxon>
        <taxon>Dikarya</taxon>
        <taxon>Ascomycota</taxon>
        <taxon>Saccharomycotina</taxon>
        <taxon>Saccharomycetes</taxon>
        <taxon>Saccharomycetales</taxon>
        <taxon>Saccharomycetaceae</taxon>
        <taxon>Naumovozyma</taxon>
    </lineage>
</organism>
<dbReference type="Pfam" id="PF01217">
    <property type="entry name" value="Clat_adaptor_s"/>
    <property type="match status" value="1"/>
</dbReference>
<keyword evidence="5 9" id="KW-0653">Protein transport</keyword>
<keyword evidence="3 9" id="KW-0963">Cytoplasm</keyword>
<dbReference type="InterPro" id="IPR028565">
    <property type="entry name" value="MHD"/>
</dbReference>
<dbReference type="OMA" id="VQFRTHP"/>
<dbReference type="CDD" id="cd09254">
    <property type="entry name" value="AP_delta-COPI_MHD"/>
    <property type="match status" value="1"/>
</dbReference>
<protein>
    <recommendedName>
        <fullName evidence="9">Coatomer subunit delta</fullName>
    </recommendedName>
</protein>
<dbReference type="PANTHER" id="PTHR10121:SF0">
    <property type="entry name" value="COATOMER SUBUNIT DELTA"/>
    <property type="match status" value="1"/>
</dbReference>
<dbReference type="GO" id="GO:0090167">
    <property type="term" value="P:Golgi distribution to daughter cells"/>
    <property type="evidence" value="ECO:0007669"/>
    <property type="project" value="EnsemblFungi"/>
</dbReference>
<dbReference type="HOGENOM" id="CLU_019988_3_0_1"/>
<dbReference type="AlphaFoldDB" id="G0VHB2"/>
<dbReference type="GeneID" id="96904531"/>
<feature type="region of interest" description="Disordered" evidence="12">
    <location>
        <begin position="217"/>
        <end position="242"/>
    </location>
</feature>
<dbReference type="FunFam" id="3.30.450.60:FF:000020">
    <property type="entry name" value="Coatomer subunit delta"/>
    <property type="match status" value="1"/>
</dbReference>
<dbReference type="InParanoid" id="G0VHB2"/>
<keyword evidence="15" id="KW-1185">Reference proteome</keyword>
<dbReference type="CDD" id="cd14830">
    <property type="entry name" value="Delta_COP_N"/>
    <property type="match status" value="1"/>
</dbReference>
<evidence type="ECO:0000256" key="12">
    <source>
        <dbReference type="SAM" id="MobiDB-lite"/>
    </source>
</evidence>
<evidence type="ECO:0000256" key="1">
    <source>
        <dbReference type="ARBA" id="ARBA00010516"/>
    </source>
</evidence>
<dbReference type="InterPro" id="IPR022775">
    <property type="entry name" value="AP_mu_sigma_su"/>
</dbReference>
<accession>G0VHB2</accession>
<dbReference type="Gene3D" id="2.60.40.1170">
    <property type="entry name" value="Mu homology domain, subdomain B"/>
    <property type="match status" value="2"/>
</dbReference>
<keyword evidence="4 9" id="KW-0931">ER-Golgi transport</keyword>
<evidence type="ECO:0000256" key="5">
    <source>
        <dbReference type="ARBA" id="ARBA00022927"/>
    </source>
</evidence>
<keyword evidence="11" id="KW-0175">Coiled coil</keyword>
<dbReference type="GO" id="GO:0030126">
    <property type="term" value="C:COPI vesicle coat"/>
    <property type="evidence" value="ECO:0007669"/>
    <property type="project" value="UniProtKB-UniRule"/>
</dbReference>
<sequence length="547" mass="60880">MVVLAASITTRNGKPLLSRQFRELTKDRVMELLSNFQGLVSSISSDHTFVEDEHVRYVYKPFDDYYIILITNRQSNIIQDLSTLNLFSQTVNSYLSSYDETELYDNAFEILSSFDEIVVMGYKENLTAAQVSTYLSMESHEERIQEIIERNKELEATEERKRRAKEIARREHERKAGIYPSEVNVPLTNKFAGSSDPNVTNAYNSYYSNASAAAQQSYLHSQQPQEAPQSMYGPSGTGMKLSAKNSIMNDAQRRPMTTRPSMVTRLPQAPAMVGGEKDEEEQRTNNGILITINETINAEITRDGNISSSELKGVLELRINDASLAHSQLALLDSINVKDKAFQFKTHPNIDKNKFLSSKLISLRDAKKSFPSNDHSLGVLRWRKVCSADDTSLIPLNVSAWVTPSDNGEGIFDVTLELEITEEYGQELENVSFVLPVVTENVKINDESNDFNARIAGMDEEVGITIKLDSSITPGSSGVVAFTVEAGLEDAMFPITVGFKHVDESGKSLTGVGIANVTTMAGEEQEEGEELPYEAVAVLKTEEYLVV</sequence>
<dbReference type="OrthoDB" id="10266042at2759"/>
<comment type="subcellular location">
    <subcellularLocation>
        <location evidence="9 10">Cytoplasm</location>
    </subcellularLocation>
    <subcellularLocation>
        <location evidence="9 10">Cytoplasmic vesicle</location>
        <location evidence="9 10">COPI-coated vesicle membrane</location>
        <topology evidence="9 10">Peripheral membrane protein</topology>
        <orientation evidence="9 10">Cytoplasmic side</orientation>
    </subcellularLocation>
    <subcellularLocation>
        <location evidence="9 10">Golgi apparatus membrane</location>
        <topology evidence="9 10">Peripheral membrane protein</topology>
        <orientation evidence="9 10">Cytoplasmic side</orientation>
    </subcellularLocation>
</comment>
<evidence type="ECO:0000256" key="3">
    <source>
        <dbReference type="ARBA" id="ARBA00022490"/>
    </source>
</evidence>
<keyword evidence="8 9" id="KW-0968">Cytoplasmic vesicle</keyword>
<evidence type="ECO:0000313" key="14">
    <source>
        <dbReference type="EMBL" id="CCC70885.1"/>
    </source>
</evidence>
<dbReference type="GO" id="GO:0006890">
    <property type="term" value="P:retrograde vesicle-mediated transport, Golgi to endoplasmic reticulum"/>
    <property type="evidence" value="ECO:0007669"/>
    <property type="project" value="UniProtKB-UniRule"/>
</dbReference>
<gene>
    <name evidence="14" type="primary">NCAS0F04010</name>
    <name evidence="14" type="ordered locus">NCAS_0F04010</name>
</gene>
<evidence type="ECO:0000256" key="10">
    <source>
        <dbReference type="RuleBase" id="RU366052"/>
    </source>
</evidence>
<dbReference type="GO" id="GO:0000139">
    <property type="term" value="C:Golgi membrane"/>
    <property type="evidence" value="ECO:0007669"/>
    <property type="project" value="UniProtKB-SubCell"/>
</dbReference>
<evidence type="ECO:0000256" key="11">
    <source>
        <dbReference type="SAM" id="Coils"/>
    </source>
</evidence>
<dbReference type="eggNOG" id="KOG2635">
    <property type="taxonomic scope" value="Eukaryota"/>
</dbReference>
<dbReference type="InterPro" id="IPR036168">
    <property type="entry name" value="AP2_Mu_C_sf"/>
</dbReference>
<dbReference type="Pfam" id="PF00928">
    <property type="entry name" value="Adap_comp_sub"/>
    <property type="match status" value="1"/>
</dbReference>
<dbReference type="FunFam" id="2.60.40.1170:FF:000039">
    <property type="entry name" value="Coatomer subunit delta"/>
    <property type="match status" value="1"/>
</dbReference>
<dbReference type="KEGG" id="ncs:NCAS_0F04010"/>
<evidence type="ECO:0000256" key="4">
    <source>
        <dbReference type="ARBA" id="ARBA00022892"/>
    </source>
</evidence>
<keyword evidence="7 9" id="KW-0472">Membrane</keyword>
<dbReference type="SUPFAM" id="SSF64356">
    <property type="entry name" value="SNARE-like"/>
    <property type="match status" value="1"/>
</dbReference>
<keyword evidence="6 9" id="KW-0333">Golgi apparatus</keyword>
<dbReference type="FunCoup" id="G0VHB2">
    <property type="interactions" value="1263"/>
</dbReference>
<dbReference type="InterPro" id="IPR011012">
    <property type="entry name" value="Longin-like_dom_sf"/>
</dbReference>
<comment type="subunit">
    <text evidence="9">Oligomeric complex that consists of at least the alpha, beta, beta', gamma, delta, epsilon and zeta subunits.</text>
</comment>
<dbReference type="Gene3D" id="3.30.450.60">
    <property type="match status" value="1"/>
</dbReference>
<dbReference type="InterPro" id="IPR027059">
    <property type="entry name" value="Coatomer_dsu"/>
</dbReference>
<dbReference type="GO" id="GO:0006888">
    <property type="term" value="P:endoplasmic reticulum to Golgi vesicle-mediated transport"/>
    <property type="evidence" value="ECO:0007669"/>
    <property type="project" value="EnsemblFungi"/>
</dbReference>
<feature type="coiled-coil region" evidence="11">
    <location>
        <begin position="137"/>
        <end position="174"/>
    </location>
</feature>
<feature type="domain" description="MHD" evidence="13">
    <location>
        <begin position="285"/>
        <end position="547"/>
    </location>
</feature>
<dbReference type="PROSITE" id="PS51072">
    <property type="entry name" value="MHD"/>
    <property type="match status" value="1"/>
</dbReference>
<evidence type="ECO:0000256" key="8">
    <source>
        <dbReference type="ARBA" id="ARBA00023329"/>
    </source>
</evidence>
<name>G0VHB2_NAUCA</name>
<comment type="function">
    <text evidence="9">The coatomer is a cytosolic protein complex that binds to dilysine motifs and reversibly associates with Golgi non-clathrin-coated vesicles, which further mediate biosynthetic protein transport from the ER, via the Golgi up to the trans Golgi network. Coatomer complex is required for budding from Golgi membranes, and is essential for the retrograde Golgi-to-ER transport of dilysine-tagged proteins.</text>
</comment>
<evidence type="ECO:0000256" key="9">
    <source>
        <dbReference type="RuleBase" id="RU364018"/>
    </source>
</evidence>
<dbReference type="SUPFAM" id="SSF49447">
    <property type="entry name" value="Second domain of Mu2 adaptin subunit (ap50) of ap2 adaptor"/>
    <property type="match status" value="1"/>
</dbReference>
<keyword evidence="2 9" id="KW-0813">Transport</keyword>
<proteinExistence type="inferred from homology"/>
<evidence type="ECO:0000256" key="6">
    <source>
        <dbReference type="ARBA" id="ARBA00023034"/>
    </source>
</evidence>
<reference evidence="14 15" key="1">
    <citation type="journal article" date="2011" name="Proc. Natl. Acad. Sci. U.S.A.">
        <title>Evolutionary erosion of yeast sex chromosomes by mating-type switching accidents.</title>
        <authorList>
            <person name="Gordon J.L."/>
            <person name="Armisen D."/>
            <person name="Proux-Wera E."/>
            <person name="Oheigeartaigh S.S."/>
            <person name="Byrne K.P."/>
            <person name="Wolfe K.H."/>
        </authorList>
    </citation>
    <scope>NUCLEOTIDE SEQUENCE [LARGE SCALE GENOMIC DNA]</scope>
    <source>
        <strain evidence="15">ATCC 76901 / BCRC 22586 / CBS 4309 / NBRC 1992 / NRRL Y-12630</strain>
    </source>
</reference>
<dbReference type="RefSeq" id="XP_003677238.1">
    <property type="nucleotide sequence ID" value="XM_003677190.1"/>
</dbReference>
<comment type="similarity">
    <text evidence="1 9">Belongs to the adaptor complexes medium subunit family. Delta-COP subfamily.</text>
</comment>
<feature type="compositionally biased region" description="Polar residues" evidence="12">
    <location>
        <begin position="219"/>
        <end position="228"/>
    </location>
</feature>
<dbReference type="EMBL" id="HE576757">
    <property type="protein sequence ID" value="CCC70885.1"/>
    <property type="molecule type" value="Genomic_DNA"/>
</dbReference>
<reference key="2">
    <citation type="submission" date="2011-08" db="EMBL/GenBank/DDBJ databases">
        <title>Genome sequence of Naumovozyma castellii.</title>
        <authorList>
            <person name="Gordon J.L."/>
            <person name="Armisen D."/>
            <person name="Proux-Wera E."/>
            <person name="OhEigeartaigh S.S."/>
            <person name="Byrne K.P."/>
            <person name="Wolfe K.H."/>
        </authorList>
    </citation>
    <scope>NUCLEOTIDE SEQUENCE</scope>
    <source>
        <strain>Type strain:CBS 4309</strain>
    </source>
</reference>